<gene>
    <name evidence="1" type="ORF">MGAL_10B038606</name>
</gene>
<protein>
    <submittedName>
        <fullName evidence="1">Uncharacterized protein</fullName>
    </submittedName>
</protein>
<sequence length="186" mass="20820">MDGPPMRLMVDPEAEPVSHHTPVPVPIHLKEEVKAGLDQDVRLCALEPVQVGEPVTWCHRMVKHCSSKGSEPFCRNIGWRLTLVGSRFTHPAESRYVPVEGEALVVFDALDKASNCRAKVGVKNVKRMIDDNICSKGDLDTDAFQRTMLQYRNTPDRDTKLSPAMCLFGHPIRNFIPIPPSNQQVP</sequence>
<dbReference type="OrthoDB" id="2286242at2759"/>
<accession>A0A8B6BVP4</accession>
<keyword evidence="2" id="KW-1185">Reference proteome</keyword>
<dbReference type="EMBL" id="UYJE01000778">
    <property type="protein sequence ID" value="VDH96397.1"/>
    <property type="molecule type" value="Genomic_DNA"/>
</dbReference>
<evidence type="ECO:0000313" key="1">
    <source>
        <dbReference type="EMBL" id="VDH96397.1"/>
    </source>
</evidence>
<feature type="non-terminal residue" evidence="1">
    <location>
        <position position="186"/>
    </location>
</feature>
<proteinExistence type="predicted"/>
<dbReference type="Proteomes" id="UP000596742">
    <property type="component" value="Unassembled WGS sequence"/>
</dbReference>
<organism evidence="1 2">
    <name type="scientific">Mytilus galloprovincialis</name>
    <name type="common">Mediterranean mussel</name>
    <dbReference type="NCBI Taxonomy" id="29158"/>
    <lineage>
        <taxon>Eukaryota</taxon>
        <taxon>Metazoa</taxon>
        <taxon>Spiralia</taxon>
        <taxon>Lophotrochozoa</taxon>
        <taxon>Mollusca</taxon>
        <taxon>Bivalvia</taxon>
        <taxon>Autobranchia</taxon>
        <taxon>Pteriomorphia</taxon>
        <taxon>Mytilida</taxon>
        <taxon>Mytiloidea</taxon>
        <taxon>Mytilidae</taxon>
        <taxon>Mytilinae</taxon>
        <taxon>Mytilus</taxon>
    </lineage>
</organism>
<dbReference type="AlphaFoldDB" id="A0A8B6BVP4"/>
<name>A0A8B6BVP4_MYTGA</name>
<evidence type="ECO:0000313" key="2">
    <source>
        <dbReference type="Proteomes" id="UP000596742"/>
    </source>
</evidence>
<reference evidence="1" key="1">
    <citation type="submission" date="2018-11" db="EMBL/GenBank/DDBJ databases">
        <authorList>
            <person name="Alioto T."/>
            <person name="Alioto T."/>
        </authorList>
    </citation>
    <scope>NUCLEOTIDE SEQUENCE</scope>
</reference>
<comment type="caution">
    <text evidence="1">The sequence shown here is derived from an EMBL/GenBank/DDBJ whole genome shotgun (WGS) entry which is preliminary data.</text>
</comment>